<name>A0A975AHT5_9FIRM</name>
<dbReference type="KEGG" id="alka:J0B03_08380"/>
<sequence length="195" mass="20052">MKKSMKVMALLLIVLMLVGGAVMASGSGDGSGGGQDDPLMLVSSSIADGAKDVALNVKIRMEFNKNVTFDTVRAGNASAITVKDDGGKAVNAKVVLADAVNTEERNFANVEFPDGLKADTTYTLTIAQSMESKSGDNMAAPVNIEFTTAAAAAGGSSTTSNPTTGDDGYATMATTAALLYVLGYAVLKIRKRRSA</sequence>
<organism evidence="5 6">
    <name type="scientific">Alkalibacter rhizosphaerae</name>
    <dbReference type="NCBI Taxonomy" id="2815577"/>
    <lineage>
        <taxon>Bacteria</taxon>
        <taxon>Bacillati</taxon>
        <taxon>Bacillota</taxon>
        <taxon>Clostridia</taxon>
        <taxon>Eubacteriales</taxon>
        <taxon>Eubacteriaceae</taxon>
        <taxon>Alkalibacter</taxon>
    </lineage>
</organism>
<proteinExistence type="predicted"/>
<dbReference type="AlphaFoldDB" id="A0A975AHT5"/>
<protein>
    <submittedName>
        <fullName evidence="5">Ig-like domain-containing protein</fullName>
    </submittedName>
</protein>
<feature type="chain" id="PRO_5037700440" evidence="3">
    <location>
        <begin position="25"/>
        <end position="195"/>
    </location>
</feature>
<dbReference type="RefSeq" id="WP_207299167.1">
    <property type="nucleotide sequence ID" value="NZ_CP071444.1"/>
</dbReference>
<dbReference type="Pfam" id="PF13205">
    <property type="entry name" value="Big_5"/>
    <property type="match status" value="1"/>
</dbReference>
<keyword evidence="2" id="KW-0812">Transmembrane</keyword>
<feature type="domain" description="SbsA Ig-like" evidence="4">
    <location>
        <begin position="37"/>
        <end position="148"/>
    </location>
</feature>
<keyword evidence="1 3" id="KW-0732">Signal</keyword>
<gene>
    <name evidence="5" type="ORF">J0B03_08380</name>
</gene>
<evidence type="ECO:0000313" key="6">
    <source>
        <dbReference type="Proteomes" id="UP000663499"/>
    </source>
</evidence>
<dbReference type="EMBL" id="CP071444">
    <property type="protein sequence ID" value="QSX07825.1"/>
    <property type="molecule type" value="Genomic_DNA"/>
</dbReference>
<dbReference type="Proteomes" id="UP000663499">
    <property type="component" value="Chromosome"/>
</dbReference>
<evidence type="ECO:0000256" key="3">
    <source>
        <dbReference type="SAM" id="SignalP"/>
    </source>
</evidence>
<feature type="transmembrane region" description="Helical" evidence="2">
    <location>
        <begin position="168"/>
        <end position="187"/>
    </location>
</feature>
<feature type="signal peptide" evidence="3">
    <location>
        <begin position="1"/>
        <end position="24"/>
    </location>
</feature>
<evidence type="ECO:0000259" key="4">
    <source>
        <dbReference type="Pfam" id="PF13205"/>
    </source>
</evidence>
<evidence type="ECO:0000256" key="2">
    <source>
        <dbReference type="SAM" id="Phobius"/>
    </source>
</evidence>
<evidence type="ECO:0000313" key="5">
    <source>
        <dbReference type="EMBL" id="QSX07825.1"/>
    </source>
</evidence>
<dbReference type="InterPro" id="IPR032812">
    <property type="entry name" value="SbsA_Ig"/>
</dbReference>
<keyword evidence="2" id="KW-1133">Transmembrane helix</keyword>
<evidence type="ECO:0000256" key="1">
    <source>
        <dbReference type="ARBA" id="ARBA00022729"/>
    </source>
</evidence>
<accession>A0A975AHT5</accession>
<keyword evidence="2" id="KW-0472">Membrane</keyword>
<keyword evidence="6" id="KW-1185">Reference proteome</keyword>
<reference evidence="5" key="1">
    <citation type="submission" date="2021-03" db="EMBL/GenBank/DDBJ databases">
        <title>Alkalibacter marinus sp. nov., isolated from tidal flat sediment.</title>
        <authorList>
            <person name="Namirimu T."/>
            <person name="Yang J.-A."/>
            <person name="Yang S.-H."/>
            <person name="Kim Y.-J."/>
            <person name="Kwon K.K."/>
        </authorList>
    </citation>
    <scope>NUCLEOTIDE SEQUENCE</scope>
    <source>
        <strain evidence="5">ES005</strain>
    </source>
</reference>